<evidence type="ECO:0000256" key="2">
    <source>
        <dbReference type="ARBA" id="ARBA00023125"/>
    </source>
</evidence>
<name>A0ABN2HLK7_9MICO</name>
<dbReference type="EMBL" id="BAAAPL010000001">
    <property type="protein sequence ID" value="GAA1689858.1"/>
    <property type="molecule type" value="Genomic_DNA"/>
</dbReference>
<keyword evidence="1" id="KW-0805">Transcription regulation</keyword>
<dbReference type="Pfam" id="PF00392">
    <property type="entry name" value="GntR"/>
    <property type="match status" value="1"/>
</dbReference>
<dbReference type="Proteomes" id="UP001501690">
    <property type="component" value="Unassembled WGS sequence"/>
</dbReference>
<dbReference type="InterPro" id="IPR036390">
    <property type="entry name" value="WH_DNA-bd_sf"/>
</dbReference>
<reference evidence="5 6" key="1">
    <citation type="journal article" date="2019" name="Int. J. Syst. Evol. Microbiol.">
        <title>The Global Catalogue of Microorganisms (GCM) 10K type strain sequencing project: providing services to taxonomists for standard genome sequencing and annotation.</title>
        <authorList>
            <consortium name="The Broad Institute Genomics Platform"/>
            <consortium name="The Broad Institute Genome Sequencing Center for Infectious Disease"/>
            <person name="Wu L."/>
            <person name="Ma J."/>
        </authorList>
    </citation>
    <scope>NUCLEOTIDE SEQUENCE [LARGE SCALE GENOMIC DNA]</scope>
    <source>
        <strain evidence="5 6">JCM 15577</strain>
    </source>
</reference>
<organism evidence="5 6">
    <name type="scientific">Microbacterium sediminicola</name>
    <dbReference type="NCBI Taxonomy" id="415210"/>
    <lineage>
        <taxon>Bacteria</taxon>
        <taxon>Bacillati</taxon>
        <taxon>Actinomycetota</taxon>
        <taxon>Actinomycetes</taxon>
        <taxon>Micrococcales</taxon>
        <taxon>Microbacteriaceae</taxon>
        <taxon>Microbacterium</taxon>
    </lineage>
</organism>
<dbReference type="SUPFAM" id="SSF64288">
    <property type="entry name" value="Chorismate lyase-like"/>
    <property type="match status" value="1"/>
</dbReference>
<proteinExistence type="predicted"/>
<dbReference type="SUPFAM" id="SSF46785">
    <property type="entry name" value="Winged helix' DNA-binding domain"/>
    <property type="match status" value="1"/>
</dbReference>
<dbReference type="SMART" id="SM00345">
    <property type="entry name" value="HTH_GNTR"/>
    <property type="match status" value="1"/>
</dbReference>
<dbReference type="PANTHER" id="PTHR44846">
    <property type="entry name" value="MANNOSYL-D-GLYCERATE TRANSPORT/METABOLISM SYSTEM REPRESSOR MNGR-RELATED"/>
    <property type="match status" value="1"/>
</dbReference>
<dbReference type="RefSeq" id="WP_344068381.1">
    <property type="nucleotide sequence ID" value="NZ_BAAAPL010000001.1"/>
</dbReference>
<dbReference type="CDD" id="cd07377">
    <property type="entry name" value="WHTH_GntR"/>
    <property type="match status" value="1"/>
</dbReference>
<keyword evidence="2" id="KW-0238">DNA-binding</keyword>
<dbReference type="PRINTS" id="PR00035">
    <property type="entry name" value="HTHGNTR"/>
</dbReference>
<keyword evidence="6" id="KW-1185">Reference proteome</keyword>
<protein>
    <recommendedName>
        <fullName evidence="4">HTH gntR-type domain-containing protein</fullName>
    </recommendedName>
</protein>
<dbReference type="InterPro" id="IPR028978">
    <property type="entry name" value="Chorismate_lyase_/UTRA_dom_sf"/>
</dbReference>
<gene>
    <name evidence="5" type="ORF">GCM10009808_03510</name>
</gene>
<evidence type="ECO:0000259" key="4">
    <source>
        <dbReference type="PROSITE" id="PS50949"/>
    </source>
</evidence>
<dbReference type="Gene3D" id="3.40.1410.10">
    <property type="entry name" value="Chorismate lyase-like"/>
    <property type="match status" value="1"/>
</dbReference>
<comment type="caution">
    <text evidence="5">The sequence shown here is derived from an EMBL/GenBank/DDBJ whole genome shotgun (WGS) entry which is preliminary data.</text>
</comment>
<keyword evidence="3" id="KW-0804">Transcription</keyword>
<dbReference type="InterPro" id="IPR036388">
    <property type="entry name" value="WH-like_DNA-bd_sf"/>
</dbReference>
<dbReference type="Gene3D" id="1.10.10.10">
    <property type="entry name" value="Winged helix-like DNA-binding domain superfamily/Winged helix DNA-binding domain"/>
    <property type="match status" value="1"/>
</dbReference>
<dbReference type="PROSITE" id="PS50949">
    <property type="entry name" value="HTH_GNTR"/>
    <property type="match status" value="1"/>
</dbReference>
<accession>A0ABN2HLK7</accession>
<evidence type="ECO:0000256" key="1">
    <source>
        <dbReference type="ARBA" id="ARBA00023015"/>
    </source>
</evidence>
<dbReference type="PANTHER" id="PTHR44846:SF1">
    <property type="entry name" value="MANNOSYL-D-GLYCERATE TRANSPORT_METABOLISM SYSTEM REPRESSOR MNGR-RELATED"/>
    <property type="match status" value="1"/>
</dbReference>
<dbReference type="InterPro" id="IPR000524">
    <property type="entry name" value="Tscrpt_reg_HTH_GntR"/>
</dbReference>
<sequence length="241" mass="25733">MNLEPLTLVVGQPLRVAVYNSVSRSLRRGDAEPGQMLPSDAEMSAQFGVSRAVIREAMLLLEEDHLIVTRRGVGRFASAAQPRIGLERLRPLEDLLAGEGRTTAVRRVLEERQSPSQLLVEALAISGTEGVDVWESVISVDGRPIAVAFEAVRADGGVAAPRAGRTALAGILEDLASSQLRAVCDVSMSVLGEHRARLLGAQSDQSAIVLTQHVSHRGSPLLFAKHLVLPEEGTLTVAQTS</sequence>
<evidence type="ECO:0000256" key="3">
    <source>
        <dbReference type="ARBA" id="ARBA00023163"/>
    </source>
</evidence>
<evidence type="ECO:0000313" key="5">
    <source>
        <dbReference type="EMBL" id="GAA1689858.1"/>
    </source>
</evidence>
<feature type="domain" description="HTH gntR-type" evidence="4">
    <location>
        <begin position="12"/>
        <end position="80"/>
    </location>
</feature>
<dbReference type="InterPro" id="IPR050679">
    <property type="entry name" value="Bact_HTH_transcr_reg"/>
</dbReference>
<evidence type="ECO:0000313" key="6">
    <source>
        <dbReference type="Proteomes" id="UP001501690"/>
    </source>
</evidence>